<evidence type="ECO:0000256" key="1">
    <source>
        <dbReference type="ARBA" id="ARBA00004123"/>
    </source>
</evidence>
<dbReference type="SUPFAM" id="SSF53098">
    <property type="entry name" value="Ribonuclease H-like"/>
    <property type="match status" value="1"/>
</dbReference>
<dbReference type="InterPro" id="IPR012337">
    <property type="entry name" value="RNaseH-like_sf"/>
</dbReference>
<evidence type="ECO:0000256" key="5">
    <source>
        <dbReference type="ARBA" id="ARBA00022839"/>
    </source>
</evidence>
<reference evidence="9" key="1">
    <citation type="journal article" date="2023" name="Mol. Phylogenet. Evol.">
        <title>Genome-scale phylogeny and comparative genomics of the fungal order Sordariales.</title>
        <authorList>
            <person name="Hensen N."/>
            <person name="Bonometti L."/>
            <person name="Westerberg I."/>
            <person name="Brannstrom I.O."/>
            <person name="Guillou S."/>
            <person name="Cros-Aarteil S."/>
            <person name="Calhoun S."/>
            <person name="Haridas S."/>
            <person name="Kuo A."/>
            <person name="Mondo S."/>
            <person name="Pangilinan J."/>
            <person name="Riley R."/>
            <person name="LaButti K."/>
            <person name="Andreopoulos B."/>
            <person name="Lipzen A."/>
            <person name="Chen C."/>
            <person name="Yan M."/>
            <person name="Daum C."/>
            <person name="Ng V."/>
            <person name="Clum A."/>
            <person name="Steindorff A."/>
            <person name="Ohm R.A."/>
            <person name="Martin F."/>
            <person name="Silar P."/>
            <person name="Natvig D.O."/>
            <person name="Lalanne C."/>
            <person name="Gautier V."/>
            <person name="Ament-Velasquez S.L."/>
            <person name="Kruys A."/>
            <person name="Hutchinson M.I."/>
            <person name="Powell A.J."/>
            <person name="Barry K."/>
            <person name="Miller A.N."/>
            <person name="Grigoriev I.V."/>
            <person name="Debuchy R."/>
            <person name="Gladieux P."/>
            <person name="Hiltunen Thoren M."/>
            <person name="Johannesson H."/>
        </authorList>
    </citation>
    <scope>NUCLEOTIDE SEQUENCE</scope>
    <source>
        <strain evidence="9">CBS 168.71</strain>
    </source>
</reference>
<dbReference type="InterPro" id="IPR034922">
    <property type="entry name" value="REX1-like_exo"/>
</dbReference>
<dbReference type="InterPro" id="IPR036397">
    <property type="entry name" value="RNaseH_sf"/>
</dbReference>
<feature type="region of interest" description="Disordered" evidence="7">
    <location>
        <begin position="41"/>
        <end position="103"/>
    </location>
</feature>
<dbReference type="Gene3D" id="3.30.420.10">
    <property type="entry name" value="Ribonuclease H-like superfamily/Ribonuclease H"/>
    <property type="match status" value="1"/>
</dbReference>
<dbReference type="Pfam" id="PF00929">
    <property type="entry name" value="RNase_T"/>
    <property type="match status" value="1"/>
</dbReference>
<dbReference type="GO" id="GO:0003676">
    <property type="term" value="F:nucleic acid binding"/>
    <property type="evidence" value="ECO:0007669"/>
    <property type="project" value="InterPro"/>
</dbReference>
<dbReference type="GO" id="GO:0004527">
    <property type="term" value="F:exonuclease activity"/>
    <property type="evidence" value="ECO:0007669"/>
    <property type="project" value="UniProtKB-KW"/>
</dbReference>
<comment type="similarity">
    <text evidence="2">Belongs to the REXO1/REXO3 family.</text>
</comment>
<evidence type="ECO:0000256" key="2">
    <source>
        <dbReference type="ARBA" id="ARBA00006357"/>
    </source>
</evidence>
<dbReference type="PANTHER" id="PTHR12801">
    <property type="entry name" value="RNA EXONUCLEASE REXO1 / RECO3 FAMILY MEMBER-RELATED"/>
    <property type="match status" value="1"/>
</dbReference>
<keyword evidence="10" id="KW-1185">Reference proteome</keyword>
<evidence type="ECO:0000256" key="6">
    <source>
        <dbReference type="ARBA" id="ARBA00023242"/>
    </source>
</evidence>
<dbReference type="Proteomes" id="UP001278766">
    <property type="component" value="Unassembled WGS sequence"/>
</dbReference>
<comment type="subcellular location">
    <subcellularLocation>
        <location evidence="1">Nucleus</location>
    </subcellularLocation>
</comment>
<dbReference type="AlphaFoldDB" id="A0AAE0HLU7"/>
<dbReference type="GO" id="GO:0005634">
    <property type="term" value="C:nucleus"/>
    <property type="evidence" value="ECO:0007669"/>
    <property type="project" value="UniProtKB-SubCell"/>
</dbReference>
<dbReference type="FunFam" id="3.30.420.10:FF:000019">
    <property type="entry name" value="RNA exonuclease NEF-sp"/>
    <property type="match status" value="1"/>
</dbReference>
<evidence type="ECO:0000313" key="9">
    <source>
        <dbReference type="EMBL" id="KAK3298927.1"/>
    </source>
</evidence>
<organism evidence="9 10">
    <name type="scientific">Chaetomium fimeti</name>
    <dbReference type="NCBI Taxonomy" id="1854472"/>
    <lineage>
        <taxon>Eukaryota</taxon>
        <taxon>Fungi</taxon>
        <taxon>Dikarya</taxon>
        <taxon>Ascomycota</taxon>
        <taxon>Pezizomycotina</taxon>
        <taxon>Sordariomycetes</taxon>
        <taxon>Sordariomycetidae</taxon>
        <taxon>Sordariales</taxon>
        <taxon>Chaetomiaceae</taxon>
        <taxon>Chaetomium</taxon>
    </lineage>
</organism>
<feature type="compositionally biased region" description="Polar residues" evidence="7">
    <location>
        <begin position="43"/>
        <end position="63"/>
    </location>
</feature>
<reference evidence="9" key="2">
    <citation type="submission" date="2023-06" db="EMBL/GenBank/DDBJ databases">
        <authorList>
            <consortium name="Lawrence Berkeley National Laboratory"/>
            <person name="Haridas S."/>
            <person name="Hensen N."/>
            <person name="Bonometti L."/>
            <person name="Westerberg I."/>
            <person name="Brannstrom I.O."/>
            <person name="Guillou S."/>
            <person name="Cros-Aarteil S."/>
            <person name="Calhoun S."/>
            <person name="Kuo A."/>
            <person name="Mondo S."/>
            <person name="Pangilinan J."/>
            <person name="Riley R."/>
            <person name="Labutti K."/>
            <person name="Andreopoulos B."/>
            <person name="Lipzen A."/>
            <person name="Chen C."/>
            <person name="Yanf M."/>
            <person name="Daum C."/>
            <person name="Ng V."/>
            <person name="Clum A."/>
            <person name="Steindorff A."/>
            <person name="Ohm R."/>
            <person name="Martin F."/>
            <person name="Silar P."/>
            <person name="Natvig D."/>
            <person name="Lalanne C."/>
            <person name="Gautier V."/>
            <person name="Ament-Velasquez S.L."/>
            <person name="Kruys A."/>
            <person name="Hutchinson M.I."/>
            <person name="Powell A.J."/>
            <person name="Barry K."/>
            <person name="Miller A.N."/>
            <person name="Grigoriev I.V."/>
            <person name="Debuchy R."/>
            <person name="Gladieux P."/>
            <person name="Thoren M.H."/>
            <person name="Johannesson H."/>
        </authorList>
    </citation>
    <scope>NUCLEOTIDE SEQUENCE</scope>
    <source>
        <strain evidence="9">CBS 168.71</strain>
    </source>
</reference>
<accession>A0AAE0HLU7</accession>
<name>A0AAE0HLU7_9PEZI</name>
<feature type="region of interest" description="Disordered" evidence="7">
    <location>
        <begin position="600"/>
        <end position="656"/>
    </location>
</feature>
<feature type="domain" description="Exonuclease" evidence="8">
    <location>
        <begin position="330"/>
        <end position="493"/>
    </location>
</feature>
<protein>
    <recommendedName>
        <fullName evidence="8">Exonuclease domain-containing protein</fullName>
    </recommendedName>
</protein>
<comment type="caution">
    <text evidence="9">The sequence shown here is derived from an EMBL/GenBank/DDBJ whole genome shotgun (WGS) entry which is preliminary data.</text>
</comment>
<gene>
    <name evidence="9" type="ORF">B0H64DRAFT_386623</name>
</gene>
<proteinExistence type="inferred from homology"/>
<evidence type="ECO:0000256" key="7">
    <source>
        <dbReference type="SAM" id="MobiDB-lite"/>
    </source>
</evidence>
<evidence type="ECO:0000313" key="10">
    <source>
        <dbReference type="Proteomes" id="UP001278766"/>
    </source>
</evidence>
<feature type="compositionally biased region" description="Pro residues" evidence="7">
    <location>
        <begin position="624"/>
        <end position="636"/>
    </location>
</feature>
<dbReference type="RefSeq" id="XP_062662441.1">
    <property type="nucleotide sequence ID" value="XM_062803151.1"/>
</dbReference>
<evidence type="ECO:0000256" key="4">
    <source>
        <dbReference type="ARBA" id="ARBA00022801"/>
    </source>
</evidence>
<sequence>MGKNRKNKSSRGIAAAMATLATTGADDDKVVVADVVDSAQAVSGNASSDSTALPQPNTSSESLGSLKRRSPHDANDDDDGWQTIERGRPVKKNKKIPGVDSKRYPGIDFSAQARLQSKINVSSLRDLVMYIFADGPAPQWVSVKHRPEFRKIVTIMVPGLEEAMFKKNVDFSTYSDLSPDQAIDRVSTSPDDYYPRALTKDALPEPLQPFADMFPHIWPVRAPGDDKYAKLHSPMQSMLSVPLKEKKGGLKPVSDPHGWKDVRTRITEFLATPEDLMEHGFPKHPAMLRGSQRDAFKDPEGWVHTRVNELSEGDVPEAEIEQGSITAGRQVLALDCEMCMTGASEYSLTRISLVSWDGEVVLDELVKPDKPIIDYVTRFSGITKEMIDPVSTTLKDIQTRLLDILHPRTILVGHSLDSDLKAMQVAHPFIVDTSILFPHPRGPPLKSSLKFLALKYLNREVQKGDGTIHGHDSIEDAKTCLDLVKKKCEKGKAWAAGDVQGENIFKRLARAGTSYRATAGPEATGGLPVGKSSAAVDWGDATRSACSAATVTISCTSDADVEAGIIRAVQGDPDGLEVPGGGVDFVWARMRELEAFQGWWNRNKPGTTDPSFPGAEETETTTAPAPPPTTDTPTPTPTATDTDTPPSTTSPSPLSTHLTTLTRRLKRIHDALPPCTALIVFSGTGDPREVGRLQAVQAQFRREYNAPDSNWDRLSVQWTDEEDQALRRAVRAARAGIGFIGVK</sequence>
<keyword evidence="4" id="KW-0378">Hydrolase</keyword>
<dbReference type="SMART" id="SM00479">
    <property type="entry name" value="EXOIII"/>
    <property type="match status" value="1"/>
</dbReference>
<dbReference type="InterPro" id="IPR047021">
    <property type="entry name" value="REXO1/3/4-like"/>
</dbReference>
<dbReference type="EMBL" id="JAUEPN010000002">
    <property type="protein sequence ID" value="KAK3298927.1"/>
    <property type="molecule type" value="Genomic_DNA"/>
</dbReference>
<evidence type="ECO:0000256" key="3">
    <source>
        <dbReference type="ARBA" id="ARBA00022722"/>
    </source>
</evidence>
<dbReference type="InterPro" id="IPR013520">
    <property type="entry name" value="Ribonucl_H"/>
</dbReference>
<dbReference type="CDD" id="cd06145">
    <property type="entry name" value="REX1_like"/>
    <property type="match status" value="1"/>
</dbReference>
<keyword evidence="6" id="KW-0539">Nucleus</keyword>
<dbReference type="GeneID" id="87840099"/>
<keyword evidence="5" id="KW-0269">Exonuclease</keyword>
<evidence type="ECO:0000259" key="8">
    <source>
        <dbReference type="SMART" id="SM00479"/>
    </source>
</evidence>
<feature type="compositionally biased region" description="Low complexity" evidence="7">
    <location>
        <begin position="637"/>
        <end position="656"/>
    </location>
</feature>
<keyword evidence="3" id="KW-0540">Nuclease</keyword>
<dbReference type="PANTHER" id="PTHR12801:SF115">
    <property type="entry name" value="FI18136P1-RELATED"/>
    <property type="match status" value="1"/>
</dbReference>